<feature type="region of interest" description="Disordered" evidence="1">
    <location>
        <begin position="260"/>
        <end position="406"/>
    </location>
</feature>
<feature type="compositionally biased region" description="Gly residues" evidence="1">
    <location>
        <begin position="372"/>
        <end position="385"/>
    </location>
</feature>
<reference evidence="2 3" key="1">
    <citation type="journal article" date="2024" name="Nat. Commun.">
        <title>Phylogenomics reveals the evolutionary origins of lichenization in chlorophyte algae.</title>
        <authorList>
            <person name="Puginier C."/>
            <person name="Libourel C."/>
            <person name="Otte J."/>
            <person name="Skaloud P."/>
            <person name="Haon M."/>
            <person name="Grisel S."/>
            <person name="Petersen M."/>
            <person name="Berrin J.G."/>
            <person name="Delaux P.M."/>
            <person name="Dal Grande F."/>
            <person name="Keller J."/>
        </authorList>
    </citation>
    <scope>NUCLEOTIDE SEQUENCE [LARGE SCALE GENOMIC DNA]</scope>
    <source>
        <strain evidence="2 3">SAG 2523</strain>
    </source>
</reference>
<feature type="compositionally biased region" description="Pro residues" evidence="1">
    <location>
        <begin position="694"/>
        <end position="703"/>
    </location>
</feature>
<feature type="compositionally biased region" description="Low complexity" evidence="1">
    <location>
        <begin position="125"/>
        <end position="138"/>
    </location>
</feature>
<organism evidence="2 3">
    <name type="scientific">Apatococcus fuscideae</name>
    <dbReference type="NCBI Taxonomy" id="2026836"/>
    <lineage>
        <taxon>Eukaryota</taxon>
        <taxon>Viridiplantae</taxon>
        <taxon>Chlorophyta</taxon>
        <taxon>core chlorophytes</taxon>
        <taxon>Trebouxiophyceae</taxon>
        <taxon>Chlorellales</taxon>
        <taxon>Chlorellaceae</taxon>
        <taxon>Apatococcus</taxon>
    </lineage>
</organism>
<dbReference type="Proteomes" id="UP001485043">
    <property type="component" value="Unassembled WGS sequence"/>
</dbReference>
<feature type="compositionally biased region" description="Basic and acidic residues" evidence="1">
    <location>
        <begin position="742"/>
        <end position="757"/>
    </location>
</feature>
<feature type="region of interest" description="Disordered" evidence="1">
    <location>
        <begin position="199"/>
        <end position="234"/>
    </location>
</feature>
<proteinExistence type="predicted"/>
<feature type="compositionally biased region" description="Low complexity" evidence="1">
    <location>
        <begin position="704"/>
        <end position="721"/>
    </location>
</feature>
<feature type="compositionally biased region" description="Basic residues" evidence="1">
    <location>
        <begin position="850"/>
        <end position="871"/>
    </location>
</feature>
<protein>
    <submittedName>
        <fullName evidence="2">Uncharacterized protein</fullName>
    </submittedName>
</protein>
<feature type="compositionally biased region" description="Acidic residues" evidence="1">
    <location>
        <begin position="391"/>
        <end position="400"/>
    </location>
</feature>
<dbReference type="AlphaFoldDB" id="A0AAW1TEQ1"/>
<feature type="compositionally biased region" description="Low complexity" evidence="1">
    <location>
        <begin position="212"/>
        <end position="231"/>
    </location>
</feature>
<feature type="compositionally biased region" description="Polar residues" evidence="1">
    <location>
        <begin position="1"/>
        <end position="12"/>
    </location>
</feature>
<feature type="compositionally biased region" description="Basic residues" evidence="1">
    <location>
        <begin position="904"/>
        <end position="1038"/>
    </location>
</feature>
<evidence type="ECO:0000313" key="3">
    <source>
        <dbReference type="Proteomes" id="UP001485043"/>
    </source>
</evidence>
<feature type="compositionally biased region" description="Basic residues" evidence="1">
    <location>
        <begin position="879"/>
        <end position="896"/>
    </location>
</feature>
<dbReference type="EMBL" id="JALJOV010000129">
    <property type="protein sequence ID" value="KAK9866849.1"/>
    <property type="molecule type" value="Genomic_DNA"/>
</dbReference>
<feature type="region of interest" description="Disordered" evidence="1">
    <location>
        <begin position="443"/>
        <end position="586"/>
    </location>
</feature>
<feature type="compositionally biased region" description="Low complexity" evidence="1">
    <location>
        <begin position="42"/>
        <end position="53"/>
    </location>
</feature>
<accession>A0AAW1TEQ1</accession>
<feature type="compositionally biased region" description="Pro residues" evidence="1">
    <location>
        <begin position="83"/>
        <end position="100"/>
    </location>
</feature>
<feature type="compositionally biased region" description="Low complexity" evidence="1">
    <location>
        <begin position="61"/>
        <end position="82"/>
    </location>
</feature>
<keyword evidence="3" id="KW-1185">Reference proteome</keyword>
<feature type="region of interest" description="Disordered" evidence="1">
    <location>
        <begin position="1"/>
        <end position="185"/>
    </location>
</feature>
<feature type="compositionally biased region" description="Basic and acidic residues" evidence="1">
    <location>
        <begin position="765"/>
        <end position="849"/>
    </location>
</feature>
<feature type="compositionally biased region" description="Basic and acidic residues" evidence="1">
    <location>
        <begin position="347"/>
        <end position="366"/>
    </location>
</feature>
<evidence type="ECO:0000256" key="1">
    <source>
        <dbReference type="SAM" id="MobiDB-lite"/>
    </source>
</evidence>
<feature type="compositionally biased region" description="Pro residues" evidence="1">
    <location>
        <begin position="296"/>
        <end position="311"/>
    </location>
</feature>
<comment type="caution">
    <text evidence="2">The sequence shown here is derived from an EMBL/GenBank/DDBJ whole genome shotgun (WGS) entry which is preliminary data.</text>
</comment>
<evidence type="ECO:0000313" key="2">
    <source>
        <dbReference type="EMBL" id="KAK9866849.1"/>
    </source>
</evidence>
<name>A0AAW1TEQ1_9CHLO</name>
<sequence>MQHRQQQNSPWNGQSGWQGQQQSLDQQFTPPTGPPKPIRARQQFPPQHQQGFAAPPPQPAGPSFGQQRPSQQPESPPFSFHQPRPPSQPPPAPRLGPAPSNPGSHFFQQPMSPYQPGQSGSNSFGRPPQQQPNLGPQGSAPEGLGLPPAPQLAQGSNQEGQGQGGEGDGSMSQDDWNRMSPEEQAQYWQQWEAYYSAWQQPSQPAPAPYPDPYQQQQQQYPGQPQWQAGQYEAQVPQQYEPGSIQAYAAAYAQQNQVPQASYAMGPDPGAFQHQPGAYGQPFGQVQRPEYQLQAEPPRPPFGAPPGMPPPGMTIGADGMPQRKSTVPEWLREDVARLASLAPSSAQGKRDENEEESKDAGKPRRFTETPGSRWGGGNQRSAGGSGMKVEAEDSSEEEVDPDEARQVHLTNEIKKSLTSILIQVTDSMFETIGQEAYDEVAQVEGKASLSAAGGSVKLADPDNASEAGSQEGGGDVLGLGYMSGEDSGEDGEGGPSKRALPDPPGAPTDPAPTSSQAAEQLPGKLEGTGAVPTAEQLDGMKLEHVAPPGPTTQDPEEPSVPMEEAMADPGLPGAAQPATSEDPALAKGTYELGDRVWYLMRDGSREAAKVDSVDRTVQPPSYGVVLSKIGSVRETEAIRLRAMTAAEEAAAEAELAKLPVPTDEGTAAAEPDQPGPVAFKLASKAKSIPLAEPVFPSPRLPSPPLELETSNPEPAAARISSSKIKKSDKDASAKSAKGSGGSRWEKIPGQDASDRSKEQAGPAVEKPVKEKKSEKDRAVKPSKDKDSKPAKDRESKEAKSTRPGKEKEGKDSKRGDDEEAGKDKDRKADKDKDRGREQTSKRDKKEDAPSKSKRKRSRTRSLSHSPDRHRRKASPEERKRSKRSPTPRLRRRSPSRSRSRDQGRRRVSRSPSRRRSLRSRSRSRRRSRSPSRRRRSRTPPRRRSRTPVRLRRRDSRSRSRSRHRRSPSPIARRRRRSLTRSPVRRRASRSPPRGRRASRRSRTPSRSRSCSRRRRSKSRERRRFSGSGSPRRHSSRSPRTKISAQAPDPPSKPDAGSERKTSSKRQSSKVAAEKDDRQGGNRKICWGAK</sequence>
<feature type="compositionally biased region" description="Polar residues" evidence="1">
    <location>
        <begin position="106"/>
        <end position="124"/>
    </location>
</feature>
<feature type="compositionally biased region" description="Pro residues" evidence="1">
    <location>
        <begin position="500"/>
        <end position="509"/>
    </location>
</feature>
<feature type="compositionally biased region" description="Low complexity" evidence="1">
    <location>
        <begin position="13"/>
        <end position="27"/>
    </location>
</feature>
<gene>
    <name evidence="2" type="ORF">WJX84_008171</name>
</gene>
<feature type="region of interest" description="Disordered" evidence="1">
    <location>
        <begin position="656"/>
        <end position="1088"/>
    </location>
</feature>